<gene>
    <name evidence="3" type="ORF">CMC5_076100</name>
</gene>
<dbReference type="KEGG" id="ccro:CMC5_076100"/>
<reference evidence="3 4" key="1">
    <citation type="submission" date="2015-07" db="EMBL/GenBank/DDBJ databases">
        <title>Genome analysis of myxobacterium Chondromyces crocatus Cm c5 reveals a high potential for natural compound synthesis and the genetic basis for the loss of fruiting body formation.</title>
        <authorList>
            <person name="Zaburannyi N."/>
            <person name="Bunk B."/>
            <person name="Maier J."/>
            <person name="Overmann J."/>
            <person name="Mueller R."/>
        </authorList>
    </citation>
    <scope>NUCLEOTIDE SEQUENCE [LARGE SCALE GENOMIC DNA]</scope>
    <source>
        <strain evidence="3 4">Cm c5</strain>
    </source>
</reference>
<dbReference type="Proteomes" id="UP000067626">
    <property type="component" value="Chromosome"/>
</dbReference>
<evidence type="ECO:0000313" key="4">
    <source>
        <dbReference type="Proteomes" id="UP000067626"/>
    </source>
</evidence>
<dbReference type="PANTHER" id="PTHR42852:SF13">
    <property type="entry name" value="PROTEIN DIPZ"/>
    <property type="match status" value="1"/>
</dbReference>
<evidence type="ECO:0000313" key="3">
    <source>
        <dbReference type="EMBL" id="AKT43378.1"/>
    </source>
</evidence>
<dbReference type="OrthoDB" id="9813820at2"/>
<dbReference type="PANTHER" id="PTHR42852">
    <property type="entry name" value="THIOL:DISULFIDE INTERCHANGE PROTEIN DSBE"/>
    <property type="match status" value="1"/>
</dbReference>
<accession>A0A0K1ERY0</accession>
<organism evidence="3 4">
    <name type="scientific">Chondromyces crocatus</name>
    <dbReference type="NCBI Taxonomy" id="52"/>
    <lineage>
        <taxon>Bacteria</taxon>
        <taxon>Pseudomonadati</taxon>
        <taxon>Myxococcota</taxon>
        <taxon>Polyangia</taxon>
        <taxon>Polyangiales</taxon>
        <taxon>Polyangiaceae</taxon>
        <taxon>Chondromyces</taxon>
    </lineage>
</organism>
<dbReference type="InterPro" id="IPR036249">
    <property type="entry name" value="Thioredoxin-like_sf"/>
</dbReference>
<dbReference type="GO" id="GO:0016209">
    <property type="term" value="F:antioxidant activity"/>
    <property type="evidence" value="ECO:0007669"/>
    <property type="project" value="InterPro"/>
</dbReference>
<dbReference type="InterPro" id="IPR013766">
    <property type="entry name" value="Thioredoxin_domain"/>
</dbReference>
<sequence length="188" mass="19960">MRDGAPMTHFTRRGLLLTAIAVSLSLSACSGAAGGGAGRPASTGGAGEAPDFSLPTLDGKTARLSDYQGKVVLIDFWSTTCDPCIAAMPHLVELYQKNKDRGFVVLSIALDGPESRSQVSNVVHQRGMVFPVLLDEETTVTARYNPKRELPFTVLVDRSGSILRKRGGYQPGDEAALEAEIEKALGSP</sequence>
<proteinExistence type="predicted"/>
<dbReference type="PROSITE" id="PS51352">
    <property type="entry name" value="THIOREDOXIN_2"/>
    <property type="match status" value="1"/>
</dbReference>
<dbReference type="AlphaFoldDB" id="A0A0K1ERY0"/>
<keyword evidence="4" id="KW-1185">Reference proteome</keyword>
<evidence type="ECO:0000256" key="1">
    <source>
        <dbReference type="SAM" id="SignalP"/>
    </source>
</evidence>
<dbReference type="CDD" id="cd02966">
    <property type="entry name" value="TlpA_like_family"/>
    <property type="match status" value="1"/>
</dbReference>
<keyword evidence="1" id="KW-0732">Signal</keyword>
<name>A0A0K1ERY0_CHOCO</name>
<dbReference type="PROSITE" id="PS51257">
    <property type="entry name" value="PROKAR_LIPOPROTEIN"/>
    <property type="match status" value="1"/>
</dbReference>
<dbReference type="SUPFAM" id="SSF52833">
    <property type="entry name" value="Thioredoxin-like"/>
    <property type="match status" value="1"/>
</dbReference>
<protein>
    <submittedName>
        <fullName evidence="3">ResA protein</fullName>
    </submittedName>
</protein>
<feature type="chain" id="PRO_5005459919" evidence="1">
    <location>
        <begin position="33"/>
        <end position="188"/>
    </location>
</feature>
<evidence type="ECO:0000259" key="2">
    <source>
        <dbReference type="PROSITE" id="PS51352"/>
    </source>
</evidence>
<dbReference type="EMBL" id="CP012159">
    <property type="protein sequence ID" value="AKT43378.1"/>
    <property type="molecule type" value="Genomic_DNA"/>
</dbReference>
<dbReference type="STRING" id="52.CMC5_076100"/>
<feature type="signal peptide" evidence="1">
    <location>
        <begin position="1"/>
        <end position="32"/>
    </location>
</feature>
<dbReference type="Gene3D" id="3.40.30.10">
    <property type="entry name" value="Glutaredoxin"/>
    <property type="match status" value="1"/>
</dbReference>
<dbReference type="InterPro" id="IPR000866">
    <property type="entry name" value="AhpC/TSA"/>
</dbReference>
<dbReference type="Pfam" id="PF00578">
    <property type="entry name" value="AhpC-TSA"/>
    <property type="match status" value="1"/>
</dbReference>
<dbReference type="InterPro" id="IPR050553">
    <property type="entry name" value="Thioredoxin_ResA/DsbE_sf"/>
</dbReference>
<dbReference type="GO" id="GO:0016491">
    <property type="term" value="F:oxidoreductase activity"/>
    <property type="evidence" value="ECO:0007669"/>
    <property type="project" value="InterPro"/>
</dbReference>
<feature type="domain" description="Thioredoxin" evidence="2">
    <location>
        <begin position="43"/>
        <end position="186"/>
    </location>
</feature>